<keyword evidence="1" id="KW-0902">Two-component regulatory system</keyword>
<evidence type="ECO:0000313" key="3">
    <source>
        <dbReference type="Proteomes" id="UP000231791"/>
    </source>
</evidence>
<proteinExistence type="predicted"/>
<accession>A0A2K8PRP8</accession>
<dbReference type="PANTHER" id="PTHR35807">
    <property type="entry name" value="TRANSCRIPTIONAL REGULATOR REDD-RELATED"/>
    <property type="match status" value="1"/>
</dbReference>
<gene>
    <name evidence="2" type="ORF">SLAV_34850</name>
</gene>
<dbReference type="EMBL" id="CP024985">
    <property type="protein sequence ID" value="ATZ28740.1"/>
    <property type="molecule type" value="Genomic_DNA"/>
</dbReference>
<organism evidence="2 3">
    <name type="scientific">Streptomyces lavendulae subsp. lavendulae</name>
    <dbReference type="NCBI Taxonomy" id="58340"/>
    <lineage>
        <taxon>Bacteria</taxon>
        <taxon>Bacillati</taxon>
        <taxon>Actinomycetota</taxon>
        <taxon>Actinomycetes</taxon>
        <taxon>Kitasatosporales</taxon>
        <taxon>Streptomycetaceae</taxon>
        <taxon>Streptomyces</taxon>
    </lineage>
</organism>
<dbReference type="GO" id="GO:0000160">
    <property type="term" value="P:phosphorelay signal transduction system"/>
    <property type="evidence" value="ECO:0007669"/>
    <property type="project" value="UniProtKB-KW"/>
</dbReference>
<reference evidence="2 3" key="1">
    <citation type="submission" date="2017-11" db="EMBL/GenBank/DDBJ databases">
        <title>Complete genome sequence of Streptomyces lavendulae subsp. lavendulae CCM 3239 (formerly 'Streptomyces aureofaciens CCM 3239'), the producer of the angucycline-type antibiotic auricin.</title>
        <authorList>
            <person name="Busche T."/>
            <person name="Novakova R."/>
            <person name="Al'Dilaimi A."/>
            <person name="Homerova D."/>
            <person name="Feckova L."/>
            <person name="Rezuchova B."/>
            <person name="Mingyar E."/>
            <person name="Csolleiova D."/>
            <person name="Bekeova C."/>
            <person name="Winkler A."/>
            <person name="Sevcikova B."/>
            <person name="Kalinowski J."/>
            <person name="Kormanec J."/>
            <person name="Ruckert C."/>
        </authorList>
    </citation>
    <scope>NUCLEOTIDE SEQUENCE [LARGE SCALE GENOMIC DNA]</scope>
    <source>
        <strain evidence="2 3">CCM 3239</strain>
    </source>
</reference>
<dbReference type="KEGG" id="slx:SLAV_34850"/>
<dbReference type="InterPro" id="IPR036388">
    <property type="entry name" value="WH-like_DNA-bd_sf"/>
</dbReference>
<dbReference type="AlphaFoldDB" id="A0A2K8PRP8"/>
<keyword evidence="3" id="KW-1185">Reference proteome</keyword>
<evidence type="ECO:0000313" key="2">
    <source>
        <dbReference type="EMBL" id="ATZ28740.1"/>
    </source>
</evidence>
<dbReference type="RefSeq" id="WP_037687343.1">
    <property type="nucleotide sequence ID" value="NZ_CP024985.1"/>
</dbReference>
<dbReference type="Gene3D" id="1.25.40.10">
    <property type="entry name" value="Tetratricopeptide repeat domain"/>
    <property type="match status" value="1"/>
</dbReference>
<dbReference type="SMART" id="SM01043">
    <property type="entry name" value="BTAD"/>
    <property type="match status" value="1"/>
</dbReference>
<evidence type="ECO:0000256" key="1">
    <source>
        <dbReference type="ARBA" id="ARBA00023012"/>
    </source>
</evidence>
<dbReference type="Gene3D" id="1.10.10.10">
    <property type="entry name" value="Winged helix-like DNA-binding domain superfamily/Winged helix DNA-binding domain"/>
    <property type="match status" value="1"/>
</dbReference>
<sequence length="240" mass="26138">MPYDTSLPAPALRLLGTFRYEAPGGAVAVEAPGQRLLAFLALHRSVSRGVLAGTLWPDSGEGHAHGSLRTTLWRLRRGGRHVVDVRGEMLSLREEVTVDVHAFRRTALRVVGSDGDPGNDPGLGLLFAGDLLPGWDEEWAFLERERLRQLRLHALEALSARLIRCGRHALALDAALTCVGIEPLRESAHRAVVAVHLAEHNAVEAVRQYGAFRRLVRAELGVEPSARFRAMLPPGSAAGR</sequence>
<dbReference type="InterPro" id="IPR011990">
    <property type="entry name" value="TPR-like_helical_dom_sf"/>
</dbReference>
<dbReference type="GeneID" id="49387945"/>
<dbReference type="OrthoDB" id="5509004at2"/>
<dbReference type="InterPro" id="IPR051677">
    <property type="entry name" value="AfsR-DnrI-RedD_regulator"/>
</dbReference>
<dbReference type="Pfam" id="PF03704">
    <property type="entry name" value="BTAD"/>
    <property type="match status" value="1"/>
</dbReference>
<name>A0A2K8PRP8_STRLA</name>
<dbReference type="InterPro" id="IPR005158">
    <property type="entry name" value="BTAD"/>
</dbReference>
<protein>
    <submittedName>
        <fullName evidence="2">Bacterial transcriptional activator domain protein</fullName>
    </submittedName>
</protein>
<dbReference type="SUPFAM" id="SSF48452">
    <property type="entry name" value="TPR-like"/>
    <property type="match status" value="1"/>
</dbReference>
<dbReference type="Proteomes" id="UP000231791">
    <property type="component" value="Chromosome"/>
</dbReference>